<sequence>DRVADRQDPAPGLRWNGSGALGRPVELRRAPGHLRRRRLRGRDPRSDRPRHHAEDASGVLPCRAHRDPGRCRGAAGAGRASGVGRQGLAGRARVRRRVAGECAQRGSHGTGRDVPPGRSQPPHQPGASGRGPHYRVRAVPRALGRAAVL</sequence>
<gene>
    <name evidence="2" type="ORF">AVDCRST_MAG68-125</name>
</gene>
<name>A0A6J4K7R2_9BACT</name>
<feature type="non-terminal residue" evidence="2">
    <location>
        <position position="1"/>
    </location>
</feature>
<feature type="compositionally biased region" description="Gly residues" evidence="1">
    <location>
        <begin position="75"/>
        <end position="87"/>
    </location>
</feature>
<dbReference type="EMBL" id="CADCTW010000013">
    <property type="protein sequence ID" value="CAA9297786.1"/>
    <property type="molecule type" value="Genomic_DNA"/>
</dbReference>
<feature type="compositionally biased region" description="Basic and acidic residues" evidence="1">
    <location>
        <begin position="41"/>
        <end position="55"/>
    </location>
</feature>
<organism evidence="2">
    <name type="scientific">uncultured Gemmatimonadota bacterium</name>
    <dbReference type="NCBI Taxonomy" id="203437"/>
    <lineage>
        <taxon>Bacteria</taxon>
        <taxon>Pseudomonadati</taxon>
        <taxon>Gemmatimonadota</taxon>
        <taxon>environmental samples</taxon>
    </lineage>
</organism>
<proteinExistence type="predicted"/>
<feature type="region of interest" description="Disordered" evidence="1">
    <location>
        <begin position="1"/>
        <end position="149"/>
    </location>
</feature>
<feature type="non-terminal residue" evidence="2">
    <location>
        <position position="149"/>
    </location>
</feature>
<evidence type="ECO:0000256" key="1">
    <source>
        <dbReference type="SAM" id="MobiDB-lite"/>
    </source>
</evidence>
<dbReference type="AlphaFoldDB" id="A0A6J4K7R2"/>
<reference evidence="2" key="1">
    <citation type="submission" date="2020-02" db="EMBL/GenBank/DDBJ databases">
        <authorList>
            <person name="Meier V. D."/>
        </authorList>
    </citation>
    <scope>NUCLEOTIDE SEQUENCE</scope>
    <source>
        <strain evidence="2">AVDCRST_MAG68</strain>
    </source>
</reference>
<feature type="compositionally biased region" description="Basic residues" evidence="1">
    <location>
        <begin position="30"/>
        <end position="40"/>
    </location>
</feature>
<protein>
    <submittedName>
        <fullName evidence="2">Uncharacterized protein</fullName>
    </submittedName>
</protein>
<accession>A0A6J4K7R2</accession>
<evidence type="ECO:0000313" key="2">
    <source>
        <dbReference type="EMBL" id="CAA9297786.1"/>
    </source>
</evidence>